<keyword evidence="3" id="KW-0472">Membrane</keyword>
<dbReference type="Proteomes" id="UP001141327">
    <property type="component" value="Unassembled WGS sequence"/>
</dbReference>
<feature type="transmembrane region" description="Helical" evidence="3">
    <location>
        <begin position="76"/>
        <end position="98"/>
    </location>
</feature>
<comment type="caution">
    <text evidence="4">The sequence shown here is derived from an EMBL/GenBank/DDBJ whole genome shotgun (WGS) entry which is preliminary data.</text>
</comment>
<sequence length="440" mass="47014">MLFGLLCEIVPAKFLVLSGVAGQIGTLIILVTTSSFPWMIVQEVTEGSGSAAQLLFFAYVFQLVPRDEYQKIASYVASSSLFSNVLSPLIGQLAVIFLPLSSLMYISLGLAALNLLVGLFLPTGRPTTPPPPRLSPPPSPPSRGAPLPIPTSIPTALSTSTFNTPPEDVTPGDFHIPLGDTGPLHQPPLVKKGFSLRVRLWALGREVWLTYSQPAIDPVHNYNGYFIAGAYLLASLCALIPARIDAWLCRHHSALLVLLPLAAGSLLICLALLARSLPLGYILFAAYHCIFETAIPIGRAVIARSMPGARFLLIFAINHSITLIFESLLQLVLHLVSAQSRTNFLVFGIVFVCLAGVTLAFLCARLACLRRCKAAAGAEQQEEEQGLMGRRKVVVPWRCPCGCVPPTCVPPAGVMPDVVQVVTPTLLPGTADVAGVDEAA</sequence>
<reference evidence="4" key="1">
    <citation type="journal article" date="2022" name="bioRxiv">
        <title>Genomics of Preaxostyla Flagellates Illuminates Evolutionary Transitions and the Path Towards Mitochondrial Loss.</title>
        <authorList>
            <person name="Novak L.V.F."/>
            <person name="Treitli S.C."/>
            <person name="Pyrih J."/>
            <person name="Halakuc P."/>
            <person name="Pipaliya S.V."/>
            <person name="Vacek V."/>
            <person name="Brzon O."/>
            <person name="Soukal P."/>
            <person name="Eme L."/>
            <person name="Dacks J.B."/>
            <person name="Karnkowska A."/>
            <person name="Elias M."/>
            <person name="Hampl V."/>
        </authorList>
    </citation>
    <scope>NUCLEOTIDE SEQUENCE</scope>
    <source>
        <strain evidence="4">RCP-MX</strain>
    </source>
</reference>
<feature type="transmembrane region" description="Helical" evidence="3">
    <location>
        <begin position="44"/>
        <end position="64"/>
    </location>
</feature>
<feature type="transmembrane region" description="Helical" evidence="3">
    <location>
        <begin position="12"/>
        <end position="32"/>
    </location>
</feature>
<name>A0ABQ8UQX4_9EUKA</name>
<feature type="transmembrane region" description="Helical" evidence="3">
    <location>
        <begin position="222"/>
        <end position="242"/>
    </location>
</feature>
<keyword evidence="5" id="KW-1185">Reference proteome</keyword>
<keyword evidence="3" id="KW-0812">Transmembrane</keyword>
<organism evidence="4 5">
    <name type="scientific">Paratrimastix pyriformis</name>
    <dbReference type="NCBI Taxonomy" id="342808"/>
    <lineage>
        <taxon>Eukaryota</taxon>
        <taxon>Metamonada</taxon>
        <taxon>Preaxostyla</taxon>
        <taxon>Paratrimastigidae</taxon>
        <taxon>Paratrimastix</taxon>
    </lineage>
</organism>
<proteinExistence type="inferred from homology"/>
<gene>
    <name evidence="4" type="ORF">PAPYR_2140</name>
</gene>
<feature type="transmembrane region" description="Helical" evidence="3">
    <location>
        <begin position="311"/>
        <end position="332"/>
    </location>
</feature>
<feature type="transmembrane region" description="Helical" evidence="3">
    <location>
        <begin position="105"/>
        <end position="124"/>
    </location>
</feature>
<feature type="transmembrane region" description="Helical" evidence="3">
    <location>
        <begin position="280"/>
        <end position="302"/>
    </location>
</feature>
<dbReference type="PANTHER" id="PTHR10686">
    <property type="entry name" value="FOLATE TRANSPORTER"/>
    <property type="match status" value="1"/>
</dbReference>
<dbReference type="InterPro" id="IPR036259">
    <property type="entry name" value="MFS_trans_sf"/>
</dbReference>
<dbReference type="Gene3D" id="1.20.1250.20">
    <property type="entry name" value="MFS general substrate transporter like domains"/>
    <property type="match status" value="1"/>
</dbReference>
<evidence type="ECO:0000313" key="5">
    <source>
        <dbReference type="Proteomes" id="UP001141327"/>
    </source>
</evidence>
<keyword evidence="3" id="KW-1133">Transmembrane helix</keyword>
<accession>A0ABQ8UQX4</accession>
<dbReference type="Pfam" id="PF01770">
    <property type="entry name" value="Folate_carrier"/>
    <property type="match status" value="2"/>
</dbReference>
<dbReference type="SUPFAM" id="SSF103473">
    <property type="entry name" value="MFS general substrate transporter"/>
    <property type="match status" value="1"/>
</dbReference>
<dbReference type="PANTHER" id="PTHR10686:SF18">
    <property type="entry name" value="IP11787P-RELATED"/>
    <property type="match status" value="1"/>
</dbReference>
<evidence type="ECO:0000256" key="1">
    <source>
        <dbReference type="ARBA" id="ARBA00005773"/>
    </source>
</evidence>
<evidence type="ECO:0000256" key="3">
    <source>
        <dbReference type="SAM" id="Phobius"/>
    </source>
</evidence>
<dbReference type="EMBL" id="JAPMOS010000007">
    <property type="protein sequence ID" value="KAJ4461549.1"/>
    <property type="molecule type" value="Genomic_DNA"/>
</dbReference>
<evidence type="ECO:0000313" key="4">
    <source>
        <dbReference type="EMBL" id="KAJ4461549.1"/>
    </source>
</evidence>
<feature type="transmembrane region" description="Helical" evidence="3">
    <location>
        <begin position="254"/>
        <end position="274"/>
    </location>
</feature>
<feature type="transmembrane region" description="Helical" evidence="3">
    <location>
        <begin position="344"/>
        <end position="364"/>
    </location>
</feature>
<dbReference type="InterPro" id="IPR002666">
    <property type="entry name" value="Folate_carrier"/>
</dbReference>
<protein>
    <submittedName>
        <fullName evidence="4">Reduced folate carrier</fullName>
    </submittedName>
</protein>
<evidence type="ECO:0000256" key="2">
    <source>
        <dbReference type="SAM" id="MobiDB-lite"/>
    </source>
</evidence>
<comment type="similarity">
    <text evidence="1">Belongs to the reduced folate carrier (RFC) transporter (TC 2.A.48) family.</text>
</comment>
<feature type="region of interest" description="Disordered" evidence="2">
    <location>
        <begin position="127"/>
        <end position="148"/>
    </location>
</feature>